<evidence type="ECO:0000256" key="7">
    <source>
        <dbReference type="ARBA" id="ARBA00022737"/>
    </source>
</evidence>
<keyword evidence="6" id="KW-0479">Metal-binding</keyword>
<evidence type="ECO:0000256" key="6">
    <source>
        <dbReference type="ARBA" id="ARBA00022723"/>
    </source>
</evidence>
<comment type="function">
    <text evidence="14">Large subunit of the glutamine-dependent carbamoyl phosphate synthetase (CPSase). CPSase catalyzes the formation of carbamoyl phosphate from the ammonia moiety of glutamine, carbonate, and phosphate donated by ATP, constituting the first step of 2 biosynthetic pathways, one leading to arginine and/or urea and the other to pyrimidine nucleotides. The large subunit (synthetase) binds the substrates ammonia (free or transferred from glutamine from the small subunit), hydrogencarbonate and ATP and carries out an ATP-coupled ligase reaction, activating hydrogencarbonate by forming carboxy phosphate which reacts with ammonia to form carbamoyl phosphate.</text>
</comment>
<dbReference type="EC" id="6.3.5.5" evidence="14"/>
<name>A0ABW6PPD4_9NOCA</name>
<dbReference type="Gene3D" id="3.30.1490.20">
    <property type="entry name" value="ATP-grasp fold, A domain"/>
    <property type="match status" value="1"/>
</dbReference>
<comment type="cofactor">
    <cofactor evidence="14">
        <name>Mg(2+)</name>
        <dbReference type="ChEBI" id="CHEBI:18420"/>
    </cofactor>
    <cofactor evidence="14">
        <name>Mn(2+)</name>
        <dbReference type="ChEBI" id="CHEBI:29035"/>
    </cofactor>
    <text evidence="14">Binds 4 Mg(2+) or Mn(2+) ions per subunit.</text>
</comment>
<keyword evidence="5 14" id="KW-0028">Amino-acid biosynthesis</keyword>
<dbReference type="PROSITE" id="PS51257">
    <property type="entry name" value="PROKAR_LIPOPROTEIN"/>
    <property type="match status" value="1"/>
</dbReference>
<feature type="binding site" evidence="14">
    <location>
        <position position="210"/>
    </location>
    <ligand>
        <name>ATP</name>
        <dbReference type="ChEBI" id="CHEBI:30616"/>
        <label>1</label>
    </ligand>
</feature>
<feature type="binding site" evidence="14">
    <location>
        <position position="208"/>
    </location>
    <ligand>
        <name>ATP</name>
        <dbReference type="ChEBI" id="CHEBI:30616"/>
        <label>1</label>
    </ligand>
</feature>
<comment type="subunit">
    <text evidence="14">Composed of two chains; the small (or glutamine) chain promotes the hydrolysis of glutamine to ammonia, which is used by the large (or ammonia) chain to synthesize carbamoyl phosphate. Tetramer of heterodimers (alpha,beta)4.</text>
</comment>
<comment type="pathway">
    <text evidence="1 14">Amino-acid biosynthesis; L-arginine biosynthesis; carbamoyl phosphate from bicarbonate: step 1/1.</text>
</comment>
<protein>
    <recommendedName>
        <fullName evidence="14">Carbamoyl phosphate synthase large chain</fullName>
        <ecNumber evidence="14">6.3.4.16</ecNumber>
        <ecNumber evidence="14">6.3.5.5</ecNumber>
    </recommendedName>
    <alternativeName>
        <fullName evidence="14">Carbamoyl phosphate synthetase ammonia chain</fullName>
    </alternativeName>
</protein>
<comment type="catalytic activity">
    <reaction evidence="14">
        <text>hydrogencarbonate + L-glutamine + 2 ATP + H2O = carbamoyl phosphate + L-glutamate + 2 ADP + phosphate + 2 H(+)</text>
        <dbReference type="Rhea" id="RHEA:18633"/>
        <dbReference type="ChEBI" id="CHEBI:15377"/>
        <dbReference type="ChEBI" id="CHEBI:15378"/>
        <dbReference type="ChEBI" id="CHEBI:17544"/>
        <dbReference type="ChEBI" id="CHEBI:29985"/>
        <dbReference type="ChEBI" id="CHEBI:30616"/>
        <dbReference type="ChEBI" id="CHEBI:43474"/>
        <dbReference type="ChEBI" id="CHEBI:58228"/>
        <dbReference type="ChEBI" id="CHEBI:58359"/>
        <dbReference type="ChEBI" id="CHEBI:456216"/>
        <dbReference type="EC" id="6.3.5.5"/>
    </reaction>
</comment>
<dbReference type="SUPFAM" id="SSF52440">
    <property type="entry name" value="PreATP-grasp domain"/>
    <property type="match status" value="2"/>
</dbReference>
<dbReference type="Proteomes" id="UP001601444">
    <property type="component" value="Unassembled WGS sequence"/>
</dbReference>
<sequence>MPRREDLKHILVIGSGPIVIGQACEFDYSGTQACRVLRSEGLRVSLVNSNPATIMTDPEFADSTYVEPITPEFVEKVIEKERPDAILATLGGQTALNTAVALHERGVLEKYNVELIGADFDAIQRGEDRQKFKDIVAKVGGESARSKVCFTMDEVRETVAELGFPVVVRPSFTMGGLGSGMAYNHEDLDRIAGGGLAASPTANVLIEESILGWKEYELELMRDGRDNVVIVCSIENVDPMGVHTGDSMTVAPAMTLTDREYQKMRDLGIAILREVGVDTGGCNIQFAVDPRDGRLIVIEMNPRVSRSSALASKATGFPIAKIAAKLAIGYTLDEIVNDITKETPACFEPTLDYVVVKAPRFAFEKFPGADGTLTTTMKSVGEAMSLGRNFTEALGKVLRSLETKAAGFWTAEDGKWAPADANDPASVRAAIEAILADLRVPTEGRIYQVERALRFGASIEETAAASGIDPWFVAEIAGLVGLREEILDAPVLDEDLLRHAKHYGLSDRQLAALRPELAGEAGVRALRHRLGVRPVYKTVDTCAAEFEAKTPYHYSAYELDPGAESEVAPQRERDKVIILGSGPNRIGQGIEFDYSCVHAAQTLSAAGYETVMVNCNPETVSTDYDTADRLYFEPLTFEDVLEVYHAESESGTVAGVIVQLGGQTPLGLAQRLTDAGVPVVGTSAAAIDLAEDRGEFGDVLVAAGLPAPKYGTATTVEQAKKIAAGIGYPVLVRPSYVLGGRGMEIVYDEKSLEGYISRATELNPEHPVLVDRFLEDAIEIDVDALCDGEEVFLGGVMEHIEEAGIHSGDSACALPPITLGRSDIEAVRRSTVALAKGIGVKGLLNVQYALKDDVLYVLEANPRASRTVPFVSKATAVPLAKACARVMLGATIAELRAEGMLPPEGDGGHVPLDAPVAVKEAVLPFHRFRRADGSGVDSLLSPEMKSTGEVMGIDADFGTAFAKSQAAAYGSLPTEGTVFVSVANRDKRAMVFPIKRLHDLGFRILATEGTAETLRRNGIPCEQVRKHSDPESTDPETGAPLASVVEQIRDGEIDIVFNTPYGNSGPRVDGYEIRTAAVGANIPCITTVQGAAAAVQGIEAGINGGIGVRSLQELHSVLRG</sequence>
<dbReference type="Gene3D" id="3.40.50.20">
    <property type="match status" value="2"/>
</dbReference>
<feature type="binding site" evidence="14">
    <location>
        <position position="243"/>
    </location>
    <ligand>
        <name>ATP</name>
        <dbReference type="ChEBI" id="CHEBI:30616"/>
        <label>1</label>
    </ligand>
</feature>
<evidence type="ECO:0000256" key="14">
    <source>
        <dbReference type="HAMAP-Rule" id="MF_01210"/>
    </source>
</evidence>
<dbReference type="InterPro" id="IPR006275">
    <property type="entry name" value="CPSase_lsu"/>
</dbReference>
<keyword evidence="18" id="KW-1185">Reference proteome</keyword>
<feature type="binding site" evidence="14">
    <location>
        <position position="299"/>
    </location>
    <ligand>
        <name>Mg(2+)</name>
        <dbReference type="ChEBI" id="CHEBI:18420"/>
        <label>1</label>
    </ligand>
</feature>
<keyword evidence="4 14" id="KW-0436">Ligase</keyword>
<evidence type="ECO:0000313" key="17">
    <source>
        <dbReference type="EMBL" id="MFF0544265.1"/>
    </source>
</evidence>
<feature type="binding site" evidence="14">
    <location>
        <position position="861"/>
    </location>
    <ligand>
        <name>Mg(2+)</name>
        <dbReference type="ChEBI" id="CHEBI:18420"/>
        <label>4</label>
    </ligand>
</feature>
<evidence type="ECO:0000256" key="5">
    <source>
        <dbReference type="ARBA" id="ARBA00022605"/>
    </source>
</evidence>
<feature type="region of interest" description="Allosteric domain" evidence="14">
    <location>
        <begin position="970"/>
        <end position="1120"/>
    </location>
</feature>
<comment type="catalytic activity">
    <reaction evidence="13 14">
        <text>hydrogencarbonate + NH4(+) + 2 ATP = carbamoyl phosphate + 2 ADP + phosphate + 2 H(+)</text>
        <dbReference type="Rhea" id="RHEA:18029"/>
        <dbReference type="ChEBI" id="CHEBI:15378"/>
        <dbReference type="ChEBI" id="CHEBI:17544"/>
        <dbReference type="ChEBI" id="CHEBI:28938"/>
        <dbReference type="ChEBI" id="CHEBI:30616"/>
        <dbReference type="ChEBI" id="CHEBI:43474"/>
        <dbReference type="ChEBI" id="CHEBI:58228"/>
        <dbReference type="ChEBI" id="CHEBI:456216"/>
        <dbReference type="EC" id="6.3.4.16"/>
    </reaction>
</comment>
<dbReference type="PROSITE" id="PS50975">
    <property type="entry name" value="ATP_GRASP"/>
    <property type="match status" value="2"/>
</dbReference>
<dbReference type="EMBL" id="JBIAMX010000008">
    <property type="protein sequence ID" value="MFF0544265.1"/>
    <property type="molecule type" value="Genomic_DNA"/>
</dbReference>
<proteinExistence type="inferred from homology"/>
<feature type="binding site" evidence="14">
    <location>
        <position position="806"/>
    </location>
    <ligand>
        <name>ATP</name>
        <dbReference type="ChEBI" id="CHEBI:30616"/>
        <label>2</label>
    </ligand>
</feature>
<dbReference type="NCBIfam" id="NF003671">
    <property type="entry name" value="PRK05294.1"/>
    <property type="match status" value="1"/>
</dbReference>
<dbReference type="InterPro" id="IPR016185">
    <property type="entry name" value="PreATP-grasp_dom_sf"/>
</dbReference>
<feature type="binding site" evidence="14">
    <location>
        <position position="301"/>
    </location>
    <ligand>
        <name>Mg(2+)</name>
        <dbReference type="ChEBI" id="CHEBI:18420"/>
        <label>2</label>
    </ligand>
</feature>
<comment type="caution">
    <text evidence="14">Lacks conserved residue(s) required for the propagation of feature annotation.</text>
</comment>
<evidence type="ECO:0000256" key="12">
    <source>
        <dbReference type="ARBA" id="ARBA00023211"/>
    </source>
</evidence>
<feature type="binding site" evidence="14">
    <location>
        <position position="299"/>
    </location>
    <ligand>
        <name>ATP</name>
        <dbReference type="ChEBI" id="CHEBI:30616"/>
        <label>1</label>
    </ligand>
</feature>
<evidence type="ECO:0000256" key="2">
    <source>
        <dbReference type="ARBA" id="ARBA00009799"/>
    </source>
</evidence>
<feature type="binding site" evidence="14">
    <location>
        <position position="805"/>
    </location>
    <ligand>
        <name>ATP</name>
        <dbReference type="ChEBI" id="CHEBI:30616"/>
        <label>2</label>
    </ligand>
</feature>
<dbReference type="InterPro" id="IPR036897">
    <property type="entry name" value="CarbamoylP_synth_lsu_oligo_sf"/>
</dbReference>
<dbReference type="Pfam" id="PF25596">
    <property type="entry name" value="CPSase_L_D1"/>
    <property type="match status" value="2"/>
</dbReference>
<feature type="binding site" evidence="14">
    <location>
        <position position="847"/>
    </location>
    <ligand>
        <name>ATP</name>
        <dbReference type="ChEBI" id="CHEBI:30616"/>
        <label>2</label>
    </ligand>
</feature>
<dbReference type="SUPFAM" id="SSF52335">
    <property type="entry name" value="Methylglyoxal synthase-like"/>
    <property type="match status" value="1"/>
</dbReference>
<feature type="binding site" evidence="14">
    <location>
        <position position="299"/>
    </location>
    <ligand>
        <name>Mg(2+)</name>
        <dbReference type="ChEBI" id="CHEBI:18420"/>
        <label>2</label>
    </ligand>
</feature>
<feature type="domain" description="ATP-grasp" evidence="15">
    <location>
        <begin position="133"/>
        <end position="328"/>
    </location>
</feature>
<accession>A0ABW6PPD4</accession>
<dbReference type="PROSITE" id="PS00866">
    <property type="entry name" value="CPSASE_1"/>
    <property type="match status" value="2"/>
</dbReference>
<dbReference type="SUPFAM" id="SSF56059">
    <property type="entry name" value="Glutathione synthetase ATP-binding domain-like"/>
    <property type="match status" value="2"/>
</dbReference>
<dbReference type="Gene3D" id="3.40.50.1380">
    <property type="entry name" value="Methylglyoxal synthase-like domain"/>
    <property type="match status" value="1"/>
</dbReference>
<feature type="binding site" evidence="14">
    <location>
        <position position="285"/>
    </location>
    <ligand>
        <name>Mg(2+)</name>
        <dbReference type="ChEBI" id="CHEBI:18420"/>
        <label>1</label>
    </ligand>
</feature>
<feature type="binding site" evidence="14">
    <location>
        <position position="779"/>
    </location>
    <ligand>
        <name>ATP</name>
        <dbReference type="ChEBI" id="CHEBI:30616"/>
        <label>2</label>
    </ligand>
</feature>
<keyword evidence="9 14" id="KW-0067">ATP-binding</keyword>
<feature type="binding site" evidence="14">
    <location>
        <position position="175"/>
    </location>
    <ligand>
        <name>ATP</name>
        <dbReference type="ChEBI" id="CHEBI:30616"/>
        <label>1</label>
    </ligand>
</feature>
<comment type="similarity">
    <text evidence="2 14">Belongs to the CarB family.</text>
</comment>
<keyword evidence="11 14" id="KW-0665">Pyrimidine biosynthesis</keyword>
<dbReference type="SMART" id="SM01096">
    <property type="entry name" value="CPSase_L_D3"/>
    <property type="match status" value="1"/>
</dbReference>
<comment type="pathway">
    <text evidence="14">Pyrimidine metabolism; UMP biosynthesis via de novo pathway; (S)-dihydroorotate from bicarbonate: step 1/3.</text>
</comment>
<dbReference type="Gene3D" id="3.30.470.20">
    <property type="entry name" value="ATP-grasp fold, B domain"/>
    <property type="match status" value="2"/>
</dbReference>
<keyword evidence="3 14" id="KW-0055">Arginine biosynthesis</keyword>
<feature type="binding site" evidence="14">
    <location>
        <position position="169"/>
    </location>
    <ligand>
        <name>ATP</name>
        <dbReference type="ChEBI" id="CHEBI:30616"/>
        <label>1</label>
    </ligand>
</feature>
<feature type="binding site" evidence="14">
    <location>
        <position position="733"/>
    </location>
    <ligand>
        <name>ATP</name>
        <dbReference type="ChEBI" id="CHEBI:30616"/>
        <label>2</label>
    </ligand>
</feature>
<comment type="domain">
    <text evidence="14">The large subunit is composed of 2 ATP-grasp domains that are involved in binding the 2 ATP molecules needed for carbamoyl phosphate synthesis. The N-terminal ATP-grasp domain (referred to as the carboxyphosphate synthetic component) catalyzes the ATP-dependent phosphorylation of hydrogencarbonate to carboxyphosphate and the subsequent nucleophilic attack by ammonia to form a carbamate intermediate. The C-terminal ATP-grasp domain (referred to as the carbamoyl phosphate synthetic component) then catalyzes the phosphorylation of carbamate with the second ATP to form the end product carbamoyl phosphate. The reactive and unstable enzyme intermediates are sequentially channeled from one active site to the next through the interior of the protein over a distance of at least 96 A.</text>
</comment>
<feature type="binding site" evidence="14">
    <location>
        <position position="804"/>
    </location>
    <ligand>
        <name>ATP</name>
        <dbReference type="ChEBI" id="CHEBI:30616"/>
        <label>2</label>
    </ligand>
</feature>
<dbReference type="PANTHER" id="PTHR11405">
    <property type="entry name" value="CARBAMOYLTRANSFERASE FAMILY MEMBER"/>
    <property type="match status" value="1"/>
</dbReference>
<feature type="binding site" evidence="14">
    <location>
        <position position="129"/>
    </location>
    <ligand>
        <name>ATP</name>
        <dbReference type="ChEBI" id="CHEBI:30616"/>
        <label>1</label>
    </ligand>
</feature>
<dbReference type="PROSITE" id="PS51855">
    <property type="entry name" value="MGS"/>
    <property type="match status" value="1"/>
</dbReference>
<feature type="binding site" evidence="14">
    <location>
        <position position="299"/>
    </location>
    <ligand>
        <name>Mn(2+)</name>
        <dbReference type="ChEBI" id="CHEBI:29035"/>
        <label>2</label>
    </ligand>
</feature>
<feature type="binding site" evidence="14">
    <location>
        <position position="242"/>
    </location>
    <ligand>
        <name>ATP</name>
        <dbReference type="ChEBI" id="CHEBI:30616"/>
        <label>1</label>
    </ligand>
</feature>
<reference evidence="17 18" key="1">
    <citation type="submission" date="2024-10" db="EMBL/GenBank/DDBJ databases">
        <title>The Natural Products Discovery Center: Release of the First 8490 Sequenced Strains for Exploring Actinobacteria Biosynthetic Diversity.</title>
        <authorList>
            <person name="Kalkreuter E."/>
            <person name="Kautsar S.A."/>
            <person name="Yang D."/>
            <person name="Bader C.D."/>
            <person name="Teijaro C.N."/>
            <person name="Fluegel L."/>
            <person name="Davis C.M."/>
            <person name="Simpson J.R."/>
            <person name="Lauterbach L."/>
            <person name="Steele A.D."/>
            <person name="Gui C."/>
            <person name="Meng S."/>
            <person name="Li G."/>
            <person name="Viehrig K."/>
            <person name="Ye F."/>
            <person name="Su P."/>
            <person name="Kiefer A.F."/>
            <person name="Nichols A."/>
            <person name="Cepeda A.J."/>
            <person name="Yan W."/>
            <person name="Fan B."/>
            <person name="Jiang Y."/>
            <person name="Adhikari A."/>
            <person name="Zheng C.-J."/>
            <person name="Schuster L."/>
            <person name="Cowan T.M."/>
            <person name="Smanski M.J."/>
            <person name="Chevrette M.G."/>
            <person name="De Carvalho L.P.S."/>
            <person name="Shen B."/>
        </authorList>
    </citation>
    <scope>NUCLEOTIDE SEQUENCE [LARGE SCALE GENOMIC DNA]</scope>
    <source>
        <strain evidence="17 18">NPDC004045</strain>
    </source>
</reference>
<dbReference type="PROSITE" id="PS00867">
    <property type="entry name" value="CPSASE_2"/>
    <property type="match status" value="2"/>
</dbReference>
<feature type="binding site" evidence="14">
    <location>
        <position position="859"/>
    </location>
    <ligand>
        <name>Mn(2+)</name>
        <dbReference type="ChEBI" id="CHEBI:29035"/>
        <label>4</label>
    </ligand>
</feature>
<feature type="region of interest" description="Carboxyphosphate synthetic domain" evidence="14">
    <location>
        <begin position="1"/>
        <end position="402"/>
    </location>
</feature>
<dbReference type="RefSeq" id="WP_387700856.1">
    <property type="nucleotide sequence ID" value="NZ_JBIAMX010000008.1"/>
</dbReference>
<dbReference type="InterPro" id="IPR005483">
    <property type="entry name" value="CPSase_dom"/>
</dbReference>
<dbReference type="EC" id="6.3.4.16" evidence="14"/>
<dbReference type="InterPro" id="IPR011607">
    <property type="entry name" value="MGS-like_dom"/>
</dbReference>
<dbReference type="InterPro" id="IPR033937">
    <property type="entry name" value="MGS_CPS_CarB"/>
</dbReference>
<dbReference type="PANTHER" id="PTHR11405:SF53">
    <property type="entry name" value="CARBAMOYL-PHOSPHATE SYNTHASE [AMMONIA], MITOCHONDRIAL"/>
    <property type="match status" value="1"/>
</dbReference>
<organism evidence="17 18">
    <name type="scientific">Nocardia thailandica</name>
    <dbReference type="NCBI Taxonomy" id="257275"/>
    <lineage>
        <taxon>Bacteria</taxon>
        <taxon>Bacillati</taxon>
        <taxon>Actinomycetota</taxon>
        <taxon>Actinomycetes</taxon>
        <taxon>Mycobacteriales</taxon>
        <taxon>Nocardiaceae</taxon>
        <taxon>Nocardia</taxon>
    </lineage>
</organism>
<keyword evidence="10" id="KW-0460">Magnesium</keyword>
<evidence type="ECO:0000259" key="15">
    <source>
        <dbReference type="PROSITE" id="PS50975"/>
    </source>
</evidence>
<dbReference type="NCBIfam" id="TIGR01369">
    <property type="entry name" value="CPSaseII_lrg"/>
    <property type="match status" value="1"/>
</dbReference>
<keyword evidence="12" id="KW-0464">Manganese</keyword>
<comment type="caution">
    <text evidence="17">The sequence shown here is derived from an EMBL/GenBank/DDBJ whole genome shotgun (WGS) entry which is preliminary data.</text>
</comment>
<feature type="binding site" evidence="14">
    <location>
        <position position="859"/>
    </location>
    <ligand>
        <name>Mg(2+)</name>
        <dbReference type="ChEBI" id="CHEBI:18420"/>
        <label>4</label>
    </ligand>
</feature>
<feature type="binding site" evidence="14">
    <location>
        <position position="176"/>
    </location>
    <ligand>
        <name>ATP</name>
        <dbReference type="ChEBI" id="CHEBI:30616"/>
        <label>1</label>
    </ligand>
</feature>
<evidence type="ECO:0000259" key="16">
    <source>
        <dbReference type="PROSITE" id="PS51855"/>
    </source>
</evidence>
<feature type="binding site" evidence="14">
    <location>
        <position position="847"/>
    </location>
    <ligand>
        <name>Mg(2+)</name>
        <dbReference type="ChEBI" id="CHEBI:18420"/>
        <label>3</label>
    </ligand>
</feature>
<feature type="binding site" evidence="14">
    <location>
        <position position="861"/>
    </location>
    <ligand>
        <name>Mn(2+)</name>
        <dbReference type="ChEBI" id="CHEBI:29035"/>
        <label>4</label>
    </ligand>
</feature>
<dbReference type="Pfam" id="PF02142">
    <property type="entry name" value="MGS"/>
    <property type="match status" value="1"/>
</dbReference>
<feature type="binding site" evidence="14">
    <location>
        <position position="847"/>
    </location>
    <ligand>
        <name>Mn(2+)</name>
        <dbReference type="ChEBI" id="CHEBI:29035"/>
        <label>3</label>
    </ligand>
</feature>
<feature type="binding site" evidence="14">
    <location>
        <position position="859"/>
    </location>
    <ligand>
        <name>Mg(2+)</name>
        <dbReference type="ChEBI" id="CHEBI:18420"/>
        <label>3</label>
    </ligand>
</feature>
<feature type="binding site" evidence="14">
    <location>
        <position position="241"/>
    </location>
    <ligand>
        <name>ATP</name>
        <dbReference type="ChEBI" id="CHEBI:30616"/>
        <label>1</label>
    </ligand>
</feature>
<evidence type="ECO:0000256" key="9">
    <source>
        <dbReference type="ARBA" id="ARBA00022840"/>
    </source>
</evidence>
<feature type="binding site" evidence="14">
    <location>
        <position position="285"/>
    </location>
    <ligand>
        <name>ATP</name>
        <dbReference type="ChEBI" id="CHEBI:30616"/>
        <label>1</label>
    </ligand>
</feature>
<dbReference type="PRINTS" id="PR00098">
    <property type="entry name" value="CPSASE"/>
</dbReference>
<dbReference type="InterPro" id="IPR036914">
    <property type="entry name" value="MGS-like_dom_sf"/>
</dbReference>
<dbReference type="HAMAP" id="MF_01210_B">
    <property type="entry name" value="CPSase_L_chain_B"/>
    <property type="match status" value="1"/>
</dbReference>
<evidence type="ECO:0000256" key="10">
    <source>
        <dbReference type="ARBA" id="ARBA00022842"/>
    </source>
</evidence>
<feature type="binding site" evidence="14">
    <location>
        <position position="215"/>
    </location>
    <ligand>
        <name>ATP</name>
        <dbReference type="ChEBI" id="CHEBI:30616"/>
        <label>1</label>
    </ligand>
</feature>
<dbReference type="InterPro" id="IPR005480">
    <property type="entry name" value="CPSase_lsu_oligo"/>
</dbReference>
<feature type="binding site" evidence="14">
    <location>
        <position position="285"/>
    </location>
    <ligand>
        <name>Mn(2+)</name>
        <dbReference type="ChEBI" id="CHEBI:29035"/>
        <label>1</label>
    </ligand>
</feature>
<feature type="binding site" evidence="14">
    <location>
        <position position="859"/>
    </location>
    <ligand>
        <name>Mn(2+)</name>
        <dbReference type="ChEBI" id="CHEBI:29035"/>
        <label>3</label>
    </ligand>
</feature>
<evidence type="ECO:0000256" key="11">
    <source>
        <dbReference type="ARBA" id="ARBA00022975"/>
    </source>
</evidence>
<evidence type="ECO:0000313" key="18">
    <source>
        <dbReference type="Proteomes" id="UP001601444"/>
    </source>
</evidence>
<feature type="binding site" evidence="14">
    <location>
        <position position="859"/>
    </location>
    <ligand>
        <name>ATP</name>
        <dbReference type="ChEBI" id="CHEBI:30616"/>
        <label>2</label>
    </ligand>
</feature>
<feature type="binding site" evidence="14">
    <location>
        <position position="807"/>
    </location>
    <ligand>
        <name>ATP</name>
        <dbReference type="ChEBI" id="CHEBI:30616"/>
        <label>2</label>
    </ligand>
</feature>
<feature type="domain" description="MGS-like" evidence="16">
    <location>
        <begin position="970"/>
        <end position="1120"/>
    </location>
</feature>
<dbReference type="SUPFAM" id="SSF48108">
    <property type="entry name" value="Carbamoyl phosphate synthetase, large subunit connection domain"/>
    <property type="match status" value="1"/>
</dbReference>
<evidence type="ECO:0000256" key="1">
    <source>
        <dbReference type="ARBA" id="ARBA00005077"/>
    </source>
</evidence>
<feature type="domain" description="ATP-grasp" evidence="15">
    <location>
        <begin position="697"/>
        <end position="888"/>
    </location>
</feature>
<feature type="binding site" evidence="14">
    <location>
        <position position="299"/>
    </location>
    <ligand>
        <name>Mn(2+)</name>
        <dbReference type="ChEBI" id="CHEBI:29035"/>
        <label>1</label>
    </ligand>
</feature>
<dbReference type="NCBIfam" id="NF009455">
    <property type="entry name" value="PRK12815.1"/>
    <property type="match status" value="1"/>
</dbReference>
<gene>
    <name evidence="14 17" type="primary">carB</name>
    <name evidence="17" type="ORF">ACFYTF_15650</name>
</gene>
<keyword evidence="7 14" id="KW-0677">Repeat</keyword>
<dbReference type="GO" id="GO:0004088">
    <property type="term" value="F:carbamoyl-phosphate synthase (glutamine-hydrolyzing) activity"/>
    <property type="evidence" value="ECO:0007669"/>
    <property type="project" value="UniProtKB-EC"/>
</dbReference>
<evidence type="ECO:0000256" key="8">
    <source>
        <dbReference type="ARBA" id="ARBA00022741"/>
    </source>
</evidence>
<dbReference type="SMART" id="SM00851">
    <property type="entry name" value="MGS"/>
    <property type="match status" value="1"/>
</dbReference>
<feature type="binding site" evidence="14">
    <location>
        <position position="774"/>
    </location>
    <ligand>
        <name>ATP</name>
        <dbReference type="ChEBI" id="CHEBI:30616"/>
        <label>2</label>
    </ligand>
</feature>
<evidence type="ECO:0000256" key="13">
    <source>
        <dbReference type="ARBA" id="ARBA00047359"/>
    </source>
</evidence>
<evidence type="ECO:0000256" key="3">
    <source>
        <dbReference type="ARBA" id="ARBA00022571"/>
    </source>
</evidence>
<dbReference type="InterPro" id="IPR013815">
    <property type="entry name" value="ATP_grasp_subdomain_1"/>
</dbReference>
<keyword evidence="8 14" id="KW-0547">Nucleotide-binding</keyword>
<dbReference type="Pfam" id="PF02787">
    <property type="entry name" value="CPSase_L_D3"/>
    <property type="match status" value="1"/>
</dbReference>
<dbReference type="InterPro" id="IPR011761">
    <property type="entry name" value="ATP-grasp"/>
</dbReference>
<dbReference type="Gene3D" id="1.10.1030.10">
    <property type="entry name" value="Carbamoyl-phosphate synthetase, large subunit oligomerisation domain"/>
    <property type="match status" value="1"/>
</dbReference>
<dbReference type="InterPro" id="IPR058047">
    <property type="entry name" value="CPSase_preATP-grasp"/>
</dbReference>
<dbReference type="InterPro" id="IPR005479">
    <property type="entry name" value="CPAse_ATP-bd"/>
</dbReference>
<feature type="binding site" evidence="14">
    <location>
        <position position="772"/>
    </location>
    <ligand>
        <name>ATP</name>
        <dbReference type="ChEBI" id="CHEBI:30616"/>
        <label>2</label>
    </ligand>
</feature>
<dbReference type="CDD" id="cd01424">
    <property type="entry name" value="MGS_CPS_II"/>
    <property type="match status" value="1"/>
</dbReference>
<dbReference type="Pfam" id="PF02786">
    <property type="entry name" value="CPSase_L_D2"/>
    <property type="match status" value="2"/>
</dbReference>
<feature type="binding site" evidence="14">
    <location>
        <position position="301"/>
    </location>
    <ligand>
        <name>Mn(2+)</name>
        <dbReference type="ChEBI" id="CHEBI:29035"/>
        <label>2</label>
    </ligand>
</feature>
<evidence type="ECO:0000256" key="4">
    <source>
        <dbReference type="ARBA" id="ARBA00022598"/>
    </source>
</evidence>